<dbReference type="Proteomes" id="UP000052023">
    <property type="component" value="Unassembled WGS sequence"/>
</dbReference>
<gene>
    <name evidence="2" type="ORF">CQ13_32310</name>
</gene>
<dbReference type="EMBL" id="LLYA01000177">
    <property type="protein sequence ID" value="KRR20479.1"/>
    <property type="molecule type" value="Genomic_DNA"/>
</dbReference>
<dbReference type="Pfam" id="PF04367">
    <property type="entry name" value="DUF502"/>
    <property type="match status" value="1"/>
</dbReference>
<keyword evidence="1" id="KW-0812">Transmembrane</keyword>
<evidence type="ECO:0000313" key="3">
    <source>
        <dbReference type="Proteomes" id="UP000052023"/>
    </source>
</evidence>
<proteinExistence type="predicted"/>
<feature type="transmembrane region" description="Helical" evidence="1">
    <location>
        <begin position="7"/>
        <end position="30"/>
    </location>
</feature>
<reference evidence="2 3" key="1">
    <citation type="submission" date="2014-03" db="EMBL/GenBank/DDBJ databases">
        <title>Bradyrhizobium valentinum sp. nov., isolated from effective nodules of Lupinus mariae-josephae, a lupine endemic of basic-lime soils in Eastern Spain.</title>
        <authorList>
            <person name="Duran D."/>
            <person name="Rey L."/>
            <person name="Navarro A."/>
            <person name="Busquets A."/>
            <person name="Imperial J."/>
            <person name="Ruiz-Argueso T."/>
        </authorList>
    </citation>
    <scope>NUCLEOTIDE SEQUENCE [LARGE SCALE GENOMIC DNA]</scope>
    <source>
        <strain evidence="2 3">Ro19</strain>
    </source>
</reference>
<organism evidence="2 3">
    <name type="scientific">Bradyrhizobium retamae</name>
    <dbReference type="NCBI Taxonomy" id="1300035"/>
    <lineage>
        <taxon>Bacteria</taxon>
        <taxon>Pseudomonadati</taxon>
        <taxon>Pseudomonadota</taxon>
        <taxon>Alphaproteobacteria</taxon>
        <taxon>Hyphomicrobiales</taxon>
        <taxon>Nitrobacteraceae</taxon>
        <taxon>Bradyrhizobium</taxon>
    </lineage>
</organism>
<comment type="caution">
    <text evidence="2">The sequence shown here is derived from an EMBL/GenBank/DDBJ whole genome shotgun (WGS) entry which is preliminary data.</text>
</comment>
<keyword evidence="1" id="KW-0472">Membrane</keyword>
<evidence type="ECO:0000313" key="2">
    <source>
        <dbReference type="EMBL" id="KRR20479.1"/>
    </source>
</evidence>
<feature type="transmembrane region" description="Helical" evidence="1">
    <location>
        <begin position="50"/>
        <end position="70"/>
    </location>
</feature>
<dbReference type="InterPro" id="IPR007462">
    <property type="entry name" value="COV1-like"/>
</dbReference>
<keyword evidence="1" id="KW-1133">Transmembrane helix</keyword>
<accession>A0A0R3MQM1</accession>
<name>A0A0R3MQM1_9BRAD</name>
<dbReference type="AlphaFoldDB" id="A0A0R3MQM1"/>
<protein>
    <recommendedName>
        <fullName evidence="4">DUF502 domain-containing protein</fullName>
    </recommendedName>
</protein>
<sequence length="204" mass="21648">MFILLPFMLTVLIIAWVIGTVGAIIGPGTWIGDLLTSGGAAIIGQKRGLIAFLIGVCIVLTSLWLLGFVVRVKARRALDRTLDDVLATVPLFRSIYRPVSQVVRLFVGSKADLAGLPVVMCRLGGDQGADVPALLAADDVFDVGGDRRLLVYLPTSPLPAWGGLVLVPETAVIPVPSMDADALIKLYFSFGVLGREVIPTVARS</sequence>
<keyword evidence="3" id="KW-1185">Reference proteome</keyword>
<evidence type="ECO:0008006" key="4">
    <source>
        <dbReference type="Google" id="ProtNLM"/>
    </source>
</evidence>
<evidence type="ECO:0000256" key="1">
    <source>
        <dbReference type="SAM" id="Phobius"/>
    </source>
</evidence>